<feature type="transmembrane region" description="Helical" evidence="5">
    <location>
        <begin position="156"/>
        <end position="172"/>
    </location>
</feature>
<keyword evidence="2 5" id="KW-0812">Transmembrane</keyword>
<feature type="transmembrane region" description="Helical" evidence="5">
    <location>
        <begin position="276"/>
        <end position="292"/>
    </location>
</feature>
<comment type="subcellular location">
    <subcellularLocation>
        <location evidence="1">Membrane</location>
        <topology evidence="1">Multi-pass membrane protein</topology>
    </subcellularLocation>
</comment>
<organism evidence="7">
    <name type="scientific">Desulfomonile tiedjei</name>
    <dbReference type="NCBI Taxonomy" id="2358"/>
    <lineage>
        <taxon>Bacteria</taxon>
        <taxon>Pseudomonadati</taxon>
        <taxon>Thermodesulfobacteriota</taxon>
        <taxon>Desulfomonilia</taxon>
        <taxon>Desulfomonilales</taxon>
        <taxon>Desulfomonilaceae</taxon>
        <taxon>Desulfomonile</taxon>
    </lineage>
</organism>
<comment type="caution">
    <text evidence="7">The sequence shown here is derived from an EMBL/GenBank/DDBJ whole genome shotgun (WGS) entry which is preliminary data.</text>
</comment>
<dbReference type="Pfam" id="PF04932">
    <property type="entry name" value="Wzy_C"/>
    <property type="match status" value="1"/>
</dbReference>
<gene>
    <name evidence="7" type="ORF">ENV54_10375</name>
</gene>
<dbReference type="GO" id="GO:0016020">
    <property type="term" value="C:membrane"/>
    <property type="evidence" value="ECO:0007669"/>
    <property type="project" value="UniProtKB-SubCell"/>
</dbReference>
<evidence type="ECO:0000256" key="5">
    <source>
        <dbReference type="SAM" id="Phobius"/>
    </source>
</evidence>
<evidence type="ECO:0000256" key="4">
    <source>
        <dbReference type="ARBA" id="ARBA00023136"/>
    </source>
</evidence>
<sequence>MAANTHIQDVWQPSFSRERLNAVALLLSVAAGCLIAFQSVMGLGAVVAFFAASFLVMRPLYGLMSILWVVNIVFVIDRGQRIGFTLPVTGGTISATDLLYALMVFTAALKWSIAQDIYYPRNRLGTPLFLLLTWSSVCLVMGILSGHEVKKSMIEARPLLYLCIFYLTVYFIRDKESFVFALKSFIYAYLVTFAIGFSIFVQGRKTIEYFTMGTVDLGQSLLPRFTLGSQDWVNTLLFLSIGLILFLKDSKTKMYLSLLTALLAFNLLLIQARTQIIAFFVGMIPIIILAPGTKKFKLIAAGLAGVVLLSLVVFSLAQTEAGQKKILDPIAERFSGIYKKKTEVDQSLERRLFEAEAMRSGILARPITGHWFGAKWSNDPKWVWEYKYDVTYIHSSWLFYLYKMGLIGTILMIVILARAFMIALALVRSVGNPLYKGVALGILATIPTYAFTGIFQPTLWQYFMNPILGFELGLLVVMEQLVGRGAAHGNGS</sequence>
<feature type="transmembrane region" description="Helical" evidence="5">
    <location>
        <begin position="221"/>
        <end position="246"/>
    </location>
</feature>
<proteinExistence type="predicted"/>
<reference evidence="7" key="1">
    <citation type="journal article" date="2020" name="mSystems">
        <title>Genome- and Community-Level Interaction Insights into Carbon Utilization and Element Cycling Functions of Hydrothermarchaeota in Hydrothermal Sediment.</title>
        <authorList>
            <person name="Zhou Z."/>
            <person name="Liu Y."/>
            <person name="Xu W."/>
            <person name="Pan J."/>
            <person name="Luo Z.H."/>
            <person name="Li M."/>
        </authorList>
    </citation>
    <scope>NUCLEOTIDE SEQUENCE [LARGE SCALE GENOMIC DNA]</scope>
    <source>
        <strain evidence="7">SpSt-769</strain>
    </source>
</reference>
<evidence type="ECO:0000313" key="7">
    <source>
        <dbReference type="EMBL" id="HGH61691.1"/>
    </source>
</evidence>
<feature type="transmembrane region" description="Helical" evidence="5">
    <location>
        <begin position="178"/>
        <end position="201"/>
    </location>
</feature>
<dbReference type="PANTHER" id="PTHR37422">
    <property type="entry name" value="TEICHURONIC ACID BIOSYNTHESIS PROTEIN TUAE"/>
    <property type="match status" value="1"/>
</dbReference>
<name>A0A7C4EUQ0_9BACT</name>
<accession>A0A7C4EUQ0</accession>
<dbReference type="AlphaFoldDB" id="A0A7C4EUQ0"/>
<feature type="transmembrane region" description="Helical" evidence="5">
    <location>
        <begin position="21"/>
        <end position="54"/>
    </location>
</feature>
<feature type="transmembrane region" description="Helical" evidence="5">
    <location>
        <begin position="124"/>
        <end position="144"/>
    </location>
</feature>
<feature type="transmembrane region" description="Helical" evidence="5">
    <location>
        <begin position="433"/>
        <end position="455"/>
    </location>
</feature>
<feature type="domain" description="O-antigen ligase-related" evidence="6">
    <location>
        <begin position="259"/>
        <end position="412"/>
    </location>
</feature>
<evidence type="ECO:0000256" key="3">
    <source>
        <dbReference type="ARBA" id="ARBA00022989"/>
    </source>
</evidence>
<evidence type="ECO:0000256" key="2">
    <source>
        <dbReference type="ARBA" id="ARBA00022692"/>
    </source>
</evidence>
<keyword evidence="4 5" id="KW-0472">Membrane</keyword>
<evidence type="ECO:0000256" key="1">
    <source>
        <dbReference type="ARBA" id="ARBA00004141"/>
    </source>
</evidence>
<feature type="transmembrane region" description="Helical" evidence="5">
    <location>
        <begin position="298"/>
        <end position="317"/>
    </location>
</feature>
<feature type="transmembrane region" description="Helical" evidence="5">
    <location>
        <begin position="404"/>
        <end position="427"/>
    </location>
</feature>
<dbReference type="EMBL" id="DTGT01000337">
    <property type="protein sequence ID" value="HGH61691.1"/>
    <property type="molecule type" value="Genomic_DNA"/>
</dbReference>
<dbReference type="InterPro" id="IPR051533">
    <property type="entry name" value="WaaL-like"/>
</dbReference>
<evidence type="ECO:0000259" key="6">
    <source>
        <dbReference type="Pfam" id="PF04932"/>
    </source>
</evidence>
<dbReference type="InterPro" id="IPR007016">
    <property type="entry name" value="O-antigen_ligase-rel_domated"/>
</dbReference>
<keyword evidence="3 5" id="KW-1133">Transmembrane helix</keyword>
<protein>
    <recommendedName>
        <fullName evidence="6">O-antigen ligase-related domain-containing protein</fullName>
    </recommendedName>
</protein>
<dbReference type="PANTHER" id="PTHR37422:SF13">
    <property type="entry name" value="LIPOPOLYSACCHARIDE BIOSYNTHESIS PROTEIN PA4999-RELATED"/>
    <property type="match status" value="1"/>
</dbReference>